<evidence type="ECO:0000259" key="5">
    <source>
        <dbReference type="Pfam" id="PF02872"/>
    </source>
</evidence>
<dbReference type="CDD" id="cd07406">
    <property type="entry name" value="MPP_CG11883_N"/>
    <property type="match status" value="1"/>
</dbReference>
<feature type="region of interest" description="Disordered" evidence="3">
    <location>
        <begin position="662"/>
        <end position="725"/>
    </location>
</feature>
<dbReference type="InterPro" id="IPR008334">
    <property type="entry name" value="5'-Nucleotdase_C"/>
</dbReference>
<dbReference type="InterPro" id="IPR029052">
    <property type="entry name" value="Metallo-depent_PP-like"/>
</dbReference>
<dbReference type="Pfam" id="PF02872">
    <property type="entry name" value="5_nucleotid_C"/>
    <property type="match status" value="1"/>
</dbReference>
<evidence type="ECO:0000259" key="4">
    <source>
        <dbReference type="Pfam" id="PF00149"/>
    </source>
</evidence>
<dbReference type="GeneID" id="18761096"/>
<keyword evidence="2" id="KW-0732">Signal</keyword>
<dbReference type="InterPro" id="IPR041821">
    <property type="entry name" value="CG11883_N"/>
</dbReference>
<dbReference type="InParanoid" id="K1WW63"/>
<evidence type="ECO:0000256" key="3">
    <source>
        <dbReference type="SAM" id="MobiDB-lite"/>
    </source>
</evidence>
<dbReference type="GO" id="GO:0016787">
    <property type="term" value="F:hydrolase activity"/>
    <property type="evidence" value="ECO:0007669"/>
    <property type="project" value="InterPro"/>
</dbReference>
<dbReference type="GO" id="GO:0009166">
    <property type="term" value="P:nucleotide catabolic process"/>
    <property type="evidence" value="ECO:0007669"/>
    <property type="project" value="InterPro"/>
</dbReference>
<dbReference type="PANTHER" id="PTHR11575:SF48">
    <property type="entry name" value="5'-NUCLEOTIDASE"/>
    <property type="match status" value="1"/>
</dbReference>
<feature type="domain" description="Calcineurin-like phosphoesterase" evidence="4">
    <location>
        <begin position="160"/>
        <end position="374"/>
    </location>
</feature>
<dbReference type="EMBL" id="JH921438">
    <property type="protein sequence ID" value="EKD16692.1"/>
    <property type="molecule type" value="Genomic_DNA"/>
</dbReference>
<dbReference type="InterPro" id="IPR004843">
    <property type="entry name" value="Calcineurin-like_PHP"/>
</dbReference>
<dbReference type="OrthoDB" id="10252235at2759"/>
<dbReference type="Pfam" id="PF00149">
    <property type="entry name" value="Metallophos"/>
    <property type="match status" value="1"/>
</dbReference>
<dbReference type="AlphaFoldDB" id="K1WW63"/>
<evidence type="ECO:0000313" key="7">
    <source>
        <dbReference type="Proteomes" id="UP000006753"/>
    </source>
</evidence>
<dbReference type="Proteomes" id="UP000006753">
    <property type="component" value="Unassembled WGS sequence"/>
</dbReference>
<dbReference type="eggNOG" id="KOG4419">
    <property type="taxonomic scope" value="Eukaryota"/>
</dbReference>
<gene>
    <name evidence="6" type="ORF">MBM_05161</name>
</gene>
<feature type="compositionally biased region" description="Acidic residues" evidence="3">
    <location>
        <begin position="697"/>
        <end position="711"/>
    </location>
</feature>
<keyword evidence="7" id="KW-1185">Reference proteome</keyword>
<feature type="compositionally biased region" description="Basic and acidic residues" evidence="3">
    <location>
        <begin position="713"/>
        <end position="725"/>
    </location>
</feature>
<organism evidence="6 7">
    <name type="scientific">Marssonina brunnea f. sp. multigermtubi (strain MB_m1)</name>
    <name type="common">Marssonina leaf spot fungus</name>
    <dbReference type="NCBI Taxonomy" id="1072389"/>
    <lineage>
        <taxon>Eukaryota</taxon>
        <taxon>Fungi</taxon>
        <taxon>Dikarya</taxon>
        <taxon>Ascomycota</taxon>
        <taxon>Pezizomycotina</taxon>
        <taxon>Leotiomycetes</taxon>
        <taxon>Helotiales</taxon>
        <taxon>Drepanopezizaceae</taxon>
        <taxon>Drepanopeziza</taxon>
    </lineage>
</organism>
<dbReference type="HOGENOM" id="CLU_005854_7_2_1"/>
<feature type="domain" description="5'-Nucleotidase C-terminal" evidence="5">
    <location>
        <begin position="458"/>
        <end position="599"/>
    </location>
</feature>
<dbReference type="STRING" id="1072389.K1WW63"/>
<dbReference type="SUPFAM" id="SSF56300">
    <property type="entry name" value="Metallo-dependent phosphatases"/>
    <property type="match status" value="1"/>
</dbReference>
<dbReference type="InterPro" id="IPR036907">
    <property type="entry name" value="5'-Nucleotdase_C_sf"/>
</dbReference>
<dbReference type="PANTHER" id="PTHR11575">
    <property type="entry name" value="5'-NUCLEOTIDASE-RELATED"/>
    <property type="match status" value="1"/>
</dbReference>
<accession>K1WW63</accession>
<protein>
    <submittedName>
        <fullName evidence="6">Putative 5'-nucleotidase</fullName>
    </submittedName>
</protein>
<comment type="similarity">
    <text evidence="1">Belongs to the 5'-nucleotidase family.</text>
</comment>
<dbReference type="OMA" id="RMIMIND"/>
<dbReference type="Gene3D" id="3.90.780.10">
    <property type="entry name" value="5'-Nucleotidase, C-terminal domain"/>
    <property type="match status" value="1"/>
</dbReference>
<dbReference type="KEGG" id="mbe:MBM_05161"/>
<dbReference type="Gene3D" id="3.60.21.10">
    <property type="match status" value="1"/>
</dbReference>
<name>K1WW63_MARBU</name>
<sequence length="783" mass="86576">MYSRDGGIDTCIFERSIGWKEVFAAILHVQGICGEETATFGRPESCLVDVSDIAAFLKAVTWGQICKRLTAHILHGSVYLWLKDNFVQLLKNIPAGLASRTSVAWRSVTPASFIERVLREERQLPLSTSSSSITMDEEYVPTAEEKVIYSSGDTSLPPDLRILHFNDVYHIDASSAEPVGGVARFKTLCNEYRGASKFEGQPDLLTFFSGDAFNPSLESSVTKGSHMVPVLNDIGTDVACVGNHDLDFGVRQFRHLAKQCSFPWLLANVIDPALGDDVPLGNAQKTVMLTASNGIKIGVIGLVEREWLDTINSLPPDLIYKSVSAVAKELVPGLRAQGAELIIAVTHQREPNDNKLAQKTDGLIDIVLGGHDHFYQHSIVNGTHVLRSGSDFKQLSYIEARRQGGDSKKWDFRVVRRDAMSSIAEDVDTLKLTEKLTTSLKSKLGKPLGYTVAPLDARFTTVRMKESNMGNFICDLMRSHYGGDCCIMASGTIRGDQIYPPGVLKVRDIMNCFPFEDPCVVIKVSGKAILEALENSVSLYPALEGRFPQVSNIEFEFDPSKPADSRVQWIRIGGQPIDHDKLYTLVTRGYMARGKDGFDSLLVKSEGGKAEEIVSEENGILINMMIRQYFMSLKIMGKWKMWGKSMEKHWDGVQKSMDATTPIVEPHTPVPGSSNQGFPALQRNGPESKVAKQAAEAADDTLDDSDPESGADEPTRSGVDAEGREREVELARKIMKKWWRLARLPGQPKCCDNMNAEEFKVDWTKAIAPRLEGRIRIVSDGSI</sequence>
<dbReference type="SUPFAM" id="SSF55816">
    <property type="entry name" value="5'-nucleotidase (syn. UDP-sugar hydrolase), C-terminal domain"/>
    <property type="match status" value="1"/>
</dbReference>
<evidence type="ECO:0000256" key="1">
    <source>
        <dbReference type="ARBA" id="ARBA00006654"/>
    </source>
</evidence>
<dbReference type="PRINTS" id="PR01607">
    <property type="entry name" value="APYRASEFAMLY"/>
</dbReference>
<evidence type="ECO:0000313" key="6">
    <source>
        <dbReference type="EMBL" id="EKD16692.1"/>
    </source>
</evidence>
<reference evidence="6 7" key="1">
    <citation type="journal article" date="2012" name="BMC Genomics">
        <title>Sequencing the genome of Marssonina brunnea reveals fungus-poplar co-evolution.</title>
        <authorList>
            <person name="Zhu S."/>
            <person name="Cao Y.-Z."/>
            <person name="Jiang C."/>
            <person name="Tan B.-Y."/>
            <person name="Wang Z."/>
            <person name="Feng S."/>
            <person name="Zhang L."/>
            <person name="Su X.-H."/>
            <person name="Brejova B."/>
            <person name="Vinar T."/>
            <person name="Xu M."/>
            <person name="Wang M.-X."/>
            <person name="Zhang S.-G."/>
            <person name="Huang M.-R."/>
            <person name="Wu R."/>
            <person name="Zhou Y."/>
        </authorList>
    </citation>
    <scope>NUCLEOTIDE SEQUENCE [LARGE SCALE GENOMIC DNA]</scope>
    <source>
        <strain evidence="6 7">MB_m1</strain>
    </source>
</reference>
<proteinExistence type="inferred from homology"/>
<evidence type="ECO:0000256" key="2">
    <source>
        <dbReference type="ARBA" id="ARBA00022729"/>
    </source>
</evidence>
<dbReference type="InterPro" id="IPR006179">
    <property type="entry name" value="5_nucleotidase/apyrase"/>
</dbReference>